<keyword evidence="16" id="KW-1185">Reference proteome</keyword>
<dbReference type="InterPro" id="IPR006620">
    <property type="entry name" value="Pro_4_hyd_alph"/>
</dbReference>
<comment type="cofactor">
    <cofactor evidence="1">
        <name>L-ascorbate</name>
        <dbReference type="ChEBI" id="CHEBI:38290"/>
    </cofactor>
</comment>
<dbReference type="GO" id="GO:0006450">
    <property type="term" value="P:regulation of translational fidelity"/>
    <property type="evidence" value="ECO:0007669"/>
    <property type="project" value="EnsemblFungi"/>
</dbReference>
<keyword evidence="8" id="KW-0408">Iron</keyword>
<accession>A0A167FN43</accession>
<evidence type="ECO:0000256" key="9">
    <source>
        <dbReference type="ARBA" id="ARBA00023242"/>
    </source>
</evidence>
<evidence type="ECO:0000256" key="12">
    <source>
        <dbReference type="ARBA" id="ARBA00081607"/>
    </source>
</evidence>
<dbReference type="GO" id="GO:0008143">
    <property type="term" value="F:poly(A) binding"/>
    <property type="evidence" value="ECO:0007669"/>
    <property type="project" value="EnsemblFungi"/>
</dbReference>
<dbReference type="Proteomes" id="UP000189580">
    <property type="component" value="Chromosome b"/>
</dbReference>
<dbReference type="GO" id="GO:0006415">
    <property type="term" value="P:translational termination"/>
    <property type="evidence" value="ECO:0007669"/>
    <property type="project" value="EnsemblFungi"/>
</dbReference>
<dbReference type="InterPro" id="IPR019601">
    <property type="entry name" value="Oxoglutarate/Fe-dep_Oase_C"/>
</dbReference>
<dbReference type="InterPro" id="IPR039558">
    <property type="entry name" value="TPA1/OFD1_N"/>
</dbReference>
<dbReference type="PROSITE" id="PS51471">
    <property type="entry name" value="FE2OG_OXY"/>
    <property type="match status" value="1"/>
</dbReference>
<evidence type="ECO:0000256" key="11">
    <source>
        <dbReference type="ARBA" id="ARBA00051966"/>
    </source>
</evidence>
<dbReference type="Gene3D" id="2.60.120.620">
    <property type="entry name" value="q2cbj1_9rhob like domain"/>
    <property type="match status" value="1"/>
</dbReference>
<dbReference type="InterPro" id="IPR005123">
    <property type="entry name" value="Oxoglu/Fe-dep_dioxygenase_dom"/>
</dbReference>
<proteinExistence type="inferred from homology"/>
<evidence type="ECO:0000313" key="16">
    <source>
        <dbReference type="Proteomes" id="UP000189580"/>
    </source>
</evidence>
<keyword evidence="5" id="KW-0847">Vitamin C</keyword>
<feature type="region of interest" description="Disordered" evidence="13">
    <location>
        <begin position="1"/>
        <end position="29"/>
    </location>
</feature>
<dbReference type="GO" id="GO:0000288">
    <property type="term" value="P:nuclear-transcribed mRNA catabolic process, deadenylation-dependent decay"/>
    <property type="evidence" value="ECO:0007669"/>
    <property type="project" value="EnsemblFungi"/>
</dbReference>
<dbReference type="GO" id="GO:0005737">
    <property type="term" value="C:cytoplasm"/>
    <property type="evidence" value="ECO:0007669"/>
    <property type="project" value="TreeGrafter"/>
</dbReference>
<evidence type="ECO:0000256" key="7">
    <source>
        <dbReference type="ARBA" id="ARBA00023002"/>
    </source>
</evidence>
<comment type="catalytic activity">
    <reaction evidence="10">
        <text>[ribosomal protein uS12]-L-proline + 2-oxoglutarate + O2 = [ribosomal protein uS12]-(3S)-3-hydroxy-L-proline + succinate + CO2</text>
        <dbReference type="Rhea" id="RHEA:54156"/>
        <dbReference type="Rhea" id="RHEA-COMP:13816"/>
        <dbReference type="Rhea" id="RHEA-COMP:13818"/>
        <dbReference type="ChEBI" id="CHEBI:15379"/>
        <dbReference type="ChEBI" id="CHEBI:16526"/>
        <dbReference type="ChEBI" id="CHEBI:16810"/>
        <dbReference type="ChEBI" id="CHEBI:30031"/>
        <dbReference type="ChEBI" id="CHEBI:50342"/>
        <dbReference type="ChEBI" id="CHEBI:85428"/>
    </reaction>
</comment>
<dbReference type="PANTHER" id="PTHR12117:SF0">
    <property type="entry name" value="PROLYL 3-HYDROXYLASE OGFOD1"/>
    <property type="match status" value="1"/>
</dbReference>
<sequence>MTADSKRLIDNNSVVGEEATKKQKTESSSEIGIAGSFSENLLTDEQAKGALKVSIETSGPYKHGVIKPLINDELLRKVRTEILNELHFTRKETDIYKVNQTGDLANLSGLDEEELSKLASLAKLREALYSKEFREYLSYVAQSGPLSGVKQDMSINLYDKGCHLLNHDDVIGSRRISYILYLTDPDKAWKAKWGGALRLYPTVVPNIPEADWSVSLPPAWNQLSFFTVQPGLSFHDVEEVSFDKPRLSISGWFHIPQKGEEGFVEGEQEETEARSSLRQLQSRELLDYDFPKRDFMSYDLENTSAGSDFTDEDRKYLSKFLNPKHLTNEAIAELSENFGDNSMLSIEGFLNPEYSEIAKGLIDGEDLSPNMPKHSSEVTEPWKLARPPHKQRYLYLDGPDSEHSVDKLPKTEKLLVELGQLFHHVSFRKWLYCISTFTPTEGSCIARRFRPGYDFTLATSHDSEEQVLEATLSLTPSEGWGDGELGGYDLCMAVDEEDEDDPAVYKGGSKEKDEDSVLFTNQPSWNVFHLIVRDKGLLRFVKYVSKSAPGSRWDLTAEWKVAPEDEDEE</sequence>
<dbReference type="GO" id="GO:0031418">
    <property type="term" value="F:L-ascorbic acid binding"/>
    <property type="evidence" value="ECO:0007669"/>
    <property type="project" value="UniProtKB-KW"/>
</dbReference>
<comment type="similarity">
    <text evidence="3">Belongs to the TPA1 family.</text>
</comment>
<dbReference type="SMART" id="SM00702">
    <property type="entry name" value="P4Hc"/>
    <property type="match status" value="1"/>
</dbReference>
<dbReference type="Pfam" id="PF10637">
    <property type="entry name" value="Ofd1_CTDD"/>
    <property type="match status" value="1"/>
</dbReference>
<dbReference type="Gene3D" id="3.60.130.20">
    <property type="entry name" value="Oxoglutarate/iron-dependent oxygenase, C-terminal degradation domain"/>
    <property type="match status" value="1"/>
</dbReference>
<dbReference type="InterPro" id="IPR051842">
    <property type="entry name" value="uS12_prolyl_hydroxylase"/>
</dbReference>
<name>A0A167FN43_9ASCO</name>
<dbReference type="EMBL" id="CP014503">
    <property type="protein sequence ID" value="ANB15501.1"/>
    <property type="molecule type" value="Genomic_DNA"/>
</dbReference>
<dbReference type="GO" id="GO:0019826">
    <property type="term" value="F:oxygen sensor activity"/>
    <property type="evidence" value="ECO:0007669"/>
    <property type="project" value="EnsemblFungi"/>
</dbReference>
<dbReference type="GO" id="GO:0008198">
    <property type="term" value="F:ferrous iron binding"/>
    <property type="evidence" value="ECO:0007669"/>
    <property type="project" value="EnsemblFungi"/>
</dbReference>
<keyword evidence="6" id="KW-0223">Dioxygenase</keyword>
<dbReference type="GO" id="GO:0031543">
    <property type="term" value="F:peptidyl-proline dioxygenase activity"/>
    <property type="evidence" value="ECO:0007669"/>
    <property type="project" value="EnsemblFungi"/>
</dbReference>
<comment type="subcellular location">
    <subcellularLocation>
        <location evidence="2">Nucleus</location>
    </subcellularLocation>
</comment>
<protein>
    <recommendedName>
        <fullName evidence="12">uS12 prolyl 3,4-dihydroxylase</fullName>
    </recommendedName>
</protein>
<dbReference type="GO" id="GO:2000639">
    <property type="term" value="P:negative regulation of SREBP signaling pathway"/>
    <property type="evidence" value="ECO:0007669"/>
    <property type="project" value="EnsemblFungi"/>
</dbReference>
<dbReference type="InterPro" id="IPR043044">
    <property type="entry name" value="TPA1/Ofd1_C"/>
</dbReference>
<evidence type="ECO:0000256" key="5">
    <source>
        <dbReference type="ARBA" id="ARBA00022896"/>
    </source>
</evidence>
<evidence type="ECO:0000256" key="8">
    <source>
        <dbReference type="ARBA" id="ARBA00023004"/>
    </source>
</evidence>
<feature type="compositionally biased region" description="Basic and acidic residues" evidence="13">
    <location>
        <begin position="18"/>
        <end position="27"/>
    </location>
</feature>
<dbReference type="GO" id="GO:0140311">
    <property type="term" value="F:protein sequestering activity"/>
    <property type="evidence" value="ECO:0007669"/>
    <property type="project" value="EnsemblFungi"/>
</dbReference>
<dbReference type="FunFam" id="2.60.120.620:FF:000014">
    <property type="entry name" value="Prolyl 3,4-dihydroxylase TPA1"/>
    <property type="match status" value="1"/>
</dbReference>
<dbReference type="GO" id="GO:0005634">
    <property type="term" value="C:nucleus"/>
    <property type="evidence" value="ECO:0007669"/>
    <property type="project" value="UniProtKB-SubCell"/>
</dbReference>
<organism evidence="15 16">
    <name type="scientific">Sugiyamaella lignohabitans</name>
    <dbReference type="NCBI Taxonomy" id="796027"/>
    <lineage>
        <taxon>Eukaryota</taxon>
        <taxon>Fungi</taxon>
        <taxon>Dikarya</taxon>
        <taxon>Ascomycota</taxon>
        <taxon>Saccharomycotina</taxon>
        <taxon>Dipodascomycetes</taxon>
        <taxon>Dipodascales</taxon>
        <taxon>Trichomonascaceae</taxon>
        <taxon>Sugiyamaella</taxon>
    </lineage>
</organism>
<gene>
    <name evidence="15" type="primary">TPA1</name>
    <name evidence="15" type="ORF">AWJ20_3129</name>
</gene>
<dbReference type="OrthoDB" id="430522at2759"/>
<comment type="catalytic activity">
    <reaction evidence="11">
        <text>[ribosomal protein uS12]-(3S)-3-hydroxy-L-proline + 2-oxoglutarate + O2 = [ribosomal protein uS12]-(3S)-3,4-dihydroxy-L-proline + succinate + CO2</text>
        <dbReference type="Rhea" id="RHEA:54160"/>
        <dbReference type="Rhea" id="RHEA-COMP:13817"/>
        <dbReference type="Rhea" id="RHEA-COMP:13818"/>
        <dbReference type="ChEBI" id="CHEBI:15379"/>
        <dbReference type="ChEBI" id="CHEBI:16526"/>
        <dbReference type="ChEBI" id="CHEBI:16810"/>
        <dbReference type="ChEBI" id="CHEBI:30031"/>
        <dbReference type="ChEBI" id="CHEBI:85428"/>
        <dbReference type="ChEBI" id="CHEBI:138052"/>
    </reaction>
</comment>
<keyword evidence="9" id="KW-0539">Nucleus</keyword>
<dbReference type="PANTHER" id="PTHR12117">
    <property type="entry name" value="HISTONE ACETYLTRANSFERASE COMPLEX"/>
    <property type="match status" value="1"/>
</dbReference>
<dbReference type="KEGG" id="slb:AWJ20_3129"/>
<evidence type="ECO:0000256" key="2">
    <source>
        <dbReference type="ARBA" id="ARBA00004123"/>
    </source>
</evidence>
<evidence type="ECO:0000256" key="10">
    <source>
        <dbReference type="ARBA" id="ARBA00047444"/>
    </source>
</evidence>
<dbReference type="GO" id="GO:0006449">
    <property type="term" value="P:regulation of translational termination"/>
    <property type="evidence" value="ECO:0007669"/>
    <property type="project" value="EnsemblFungi"/>
</dbReference>
<evidence type="ECO:0000256" key="4">
    <source>
        <dbReference type="ARBA" id="ARBA00022723"/>
    </source>
</evidence>
<dbReference type="AlphaFoldDB" id="A0A167FN43"/>
<keyword evidence="7" id="KW-0560">Oxidoreductase</keyword>
<feature type="domain" description="Fe2OG dioxygenase" evidence="14">
    <location>
        <begin position="149"/>
        <end position="255"/>
    </location>
</feature>
<dbReference type="GeneID" id="30035117"/>
<evidence type="ECO:0000256" key="6">
    <source>
        <dbReference type="ARBA" id="ARBA00022964"/>
    </source>
</evidence>
<evidence type="ECO:0000256" key="3">
    <source>
        <dbReference type="ARBA" id="ARBA00007443"/>
    </source>
</evidence>
<reference evidence="15 16" key="1">
    <citation type="submission" date="2016-02" db="EMBL/GenBank/DDBJ databases">
        <title>Complete genome sequence and transcriptome regulation of the pentose utilising yeast Sugiyamaella lignohabitans.</title>
        <authorList>
            <person name="Bellasio M."/>
            <person name="Peymann A."/>
            <person name="Valli M."/>
            <person name="Sipitzky M."/>
            <person name="Graf A."/>
            <person name="Sauer M."/>
            <person name="Marx H."/>
            <person name="Mattanovich D."/>
        </authorList>
    </citation>
    <scope>NUCLEOTIDE SEQUENCE [LARGE SCALE GENOMIC DNA]</scope>
    <source>
        <strain evidence="15 16">CBS 10342</strain>
    </source>
</reference>
<keyword evidence="4" id="KW-0479">Metal-binding</keyword>
<evidence type="ECO:0000313" key="15">
    <source>
        <dbReference type="EMBL" id="ANB15501.1"/>
    </source>
</evidence>
<evidence type="ECO:0000256" key="13">
    <source>
        <dbReference type="SAM" id="MobiDB-lite"/>
    </source>
</evidence>
<dbReference type="GO" id="GO:0032436">
    <property type="term" value="P:positive regulation of proteasomal ubiquitin-dependent protein catabolic process"/>
    <property type="evidence" value="ECO:0007669"/>
    <property type="project" value="EnsemblFungi"/>
</dbReference>
<evidence type="ECO:0000256" key="1">
    <source>
        <dbReference type="ARBA" id="ARBA00001961"/>
    </source>
</evidence>
<dbReference type="Pfam" id="PF13661">
    <property type="entry name" value="2OG-FeII_Oxy_4"/>
    <property type="match status" value="1"/>
</dbReference>
<dbReference type="GO" id="GO:0071456">
    <property type="term" value="P:cellular response to hypoxia"/>
    <property type="evidence" value="ECO:0007669"/>
    <property type="project" value="EnsemblFungi"/>
</dbReference>
<dbReference type="RefSeq" id="XP_018737978.1">
    <property type="nucleotide sequence ID" value="XM_018880128.1"/>
</dbReference>
<evidence type="ECO:0000259" key="14">
    <source>
        <dbReference type="PROSITE" id="PS51471"/>
    </source>
</evidence>